<feature type="domain" description="Fe2OG dioxygenase" evidence="7">
    <location>
        <begin position="316"/>
        <end position="433"/>
    </location>
</feature>
<organism evidence="8 9">
    <name type="scientific">Daedalea quercina L-15889</name>
    <dbReference type="NCBI Taxonomy" id="1314783"/>
    <lineage>
        <taxon>Eukaryota</taxon>
        <taxon>Fungi</taxon>
        <taxon>Dikarya</taxon>
        <taxon>Basidiomycota</taxon>
        <taxon>Agaricomycotina</taxon>
        <taxon>Agaricomycetes</taxon>
        <taxon>Polyporales</taxon>
        <taxon>Fomitopsis</taxon>
    </lineage>
</organism>
<dbReference type="GO" id="GO:0005634">
    <property type="term" value="C:nucleus"/>
    <property type="evidence" value="ECO:0007669"/>
    <property type="project" value="TreeGrafter"/>
</dbReference>
<proteinExistence type="predicted"/>
<dbReference type="GO" id="GO:0005737">
    <property type="term" value="C:cytoplasm"/>
    <property type="evidence" value="ECO:0007669"/>
    <property type="project" value="TreeGrafter"/>
</dbReference>
<dbReference type="PANTHER" id="PTHR16557">
    <property type="entry name" value="ALKYLATED DNA REPAIR PROTEIN ALKB-RELATED"/>
    <property type="match status" value="1"/>
</dbReference>
<keyword evidence="2" id="KW-0223">Dioxygenase</keyword>
<dbReference type="OrthoDB" id="6614653at2759"/>
<feature type="region of interest" description="Disordered" evidence="6">
    <location>
        <begin position="1"/>
        <end position="36"/>
    </location>
</feature>
<dbReference type="AlphaFoldDB" id="A0A165TVJ0"/>
<dbReference type="InterPro" id="IPR005123">
    <property type="entry name" value="Oxoglu/Fe-dep_dioxygenase_dom"/>
</dbReference>
<accession>A0A165TVJ0</accession>
<keyword evidence="9" id="KW-1185">Reference proteome</keyword>
<evidence type="ECO:0000256" key="5">
    <source>
        <dbReference type="PIRSR" id="PIRSR604574-2"/>
    </source>
</evidence>
<dbReference type="Pfam" id="PF13532">
    <property type="entry name" value="2OG-FeII_Oxy_2"/>
    <property type="match status" value="1"/>
</dbReference>
<dbReference type="SUPFAM" id="SSF51197">
    <property type="entry name" value="Clavaminate synthase-like"/>
    <property type="match status" value="1"/>
</dbReference>
<dbReference type="InterPro" id="IPR027450">
    <property type="entry name" value="AlkB-like"/>
</dbReference>
<protein>
    <recommendedName>
        <fullName evidence="7">Fe2OG dioxygenase domain-containing protein</fullName>
    </recommendedName>
</protein>
<dbReference type="InterPro" id="IPR004574">
    <property type="entry name" value="Alkb"/>
</dbReference>
<evidence type="ECO:0000256" key="3">
    <source>
        <dbReference type="ARBA" id="ARBA00023002"/>
    </source>
</evidence>
<sequence length="449" mass="50343">MPTATTSVSAADLHDPTSAAYKRARRRHLKVTRNRNQDAEADWTPFRAAEKRYKARFPPPDLSDVLDLATLDVSRSEETSRGRWRGRADAVACREIELNDCGDAGPLTSRKAYIFPDTPGLVLLPSFIDAEGQRQLVRWALCEQARHPNETNLDTHYVLPEVGIWNKYLDMLRELCEDEYIQPRASLHPNTSEPPVAEPQGSRRLISNEPASKCNYETLSSALKPPAAPSSSTQPIRVSALVPKLRWANIGWSYHWGTKQYDFCKGKGTISQEVRSVCKQAVRAVRWDRVFEDDKSSDGDWGEDGPDWGSWKEVYEPDAGIVNFYQTKDTLMAHVDRSEVCATSPLVSISLGCAAVFLIGGLTRDVKPTPILLRSGDAVIMSGPACRRAYHGVPRVLEGTLPPHLESGEDREWTVYAEYLRNTRININVRQVFPRGFDPIHSIQTEGKT</sequence>
<evidence type="ECO:0000313" key="8">
    <source>
        <dbReference type="EMBL" id="KZT74016.1"/>
    </source>
</evidence>
<dbReference type="EMBL" id="KV429034">
    <property type="protein sequence ID" value="KZT74016.1"/>
    <property type="molecule type" value="Genomic_DNA"/>
</dbReference>
<dbReference type="InterPro" id="IPR037151">
    <property type="entry name" value="AlkB-like_sf"/>
</dbReference>
<evidence type="ECO:0000256" key="1">
    <source>
        <dbReference type="ARBA" id="ARBA00022723"/>
    </source>
</evidence>
<dbReference type="Proteomes" id="UP000076727">
    <property type="component" value="Unassembled WGS sequence"/>
</dbReference>
<comment type="cofactor">
    <cofactor evidence="5">
        <name>Fe(2+)</name>
        <dbReference type="ChEBI" id="CHEBI:29033"/>
    </cofactor>
    <text evidence="5">Binds 1 Fe(2+) ion per subunit.</text>
</comment>
<dbReference type="PROSITE" id="PS51471">
    <property type="entry name" value="FE2OG_OXY"/>
    <property type="match status" value="1"/>
</dbReference>
<feature type="binding site" evidence="5">
    <location>
        <position position="391"/>
    </location>
    <ligand>
        <name>Fe cation</name>
        <dbReference type="ChEBI" id="CHEBI:24875"/>
        <note>catalytic</note>
    </ligand>
</feature>
<dbReference type="STRING" id="1314783.A0A165TVJ0"/>
<evidence type="ECO:0000256" key="6">
    <source>
        <dbReference type="SAM" id="MobiDB-lite"/>
    </source>
</evidence>
<name>A0A165TVJ0_9APHY</name>
<dbReference type="PANTHER" id="PTHR16557:SF2">
    <property type="entry name" value="NUCLEIC ACID DIOXYGENASE ALKBH1"/>
    <property type="match status" value="1"/>
</dbReference>
<feature type="binding site" evidence="5">
    <location>
        <position position="334"/>
    </location>
    <ligand>
        <name>Fe cation</name>
        <dbReference type="ChEBI" id="CHEBI:24875"/>
        <note>catalytic</note>
    </ligand>
</feature>
<feature type="binding site" evidence="5">
    <location>
        <position position="336"/>
    </location>
    <ligand>
        <name>Fe cation</name>
        <dbReference type="ChEBI" id="CHEBI:24875"/>
        <note>catalytic</note>
    </ligand>
</feature>
<keyword evidence="3" id="KW-0560">Oxidoreductase</keyword>
<evidence type="ECO:0000256" key="4">
    <source>
        <dbReference type="ARBA" id="ARBA00023004"/>
    </source>
</evidence>
<gene>
    <name evidence="8" type="ORF">DAEQUDRAFT_660916</name>
</gene>
<feature type="compositionally biased region" description="Basic residues" evidence="6">
    <location>
        <begin position="22"/>
        <end position="33"/>
    </location>
</feature>
<evidence type="ECO:0000259" key="7">
    <source>
        <dbReference type="PROSITE" id="PS51471"/>
    </source>
</evidence>
<evidence type="ECO:0000313" key="9">
    <source>
        <dbReference type="Proteomes" id="UP000076727"/>
    </source>
</evidence>
<reference evidence="8 9" key="1">
    <citation type="journal article" date="2016" name="Mol. Biol. Evol.">
        <title>Comparative Genomics of Early-Diverging Mushroom-Forming Fungi Provides Insights into the Origins of Lignocellulose Decay Capabilities.</title>
        <authorList>
            <person name="Nagy L.G."/>
            <person name="Riley R."/>
            <person name="Tritt A."/>
            <person name="Adam C."/>
            <person name="Daum C."/>
            <person name="Floudas D."/>
            <person name="Sun H."/>
            <person name="Yadav J.S."/>
            <person name="Pangilinan J."/>
            <person name="Larsson K.H."/>
            <person name="Matsuura K."/>
            <person name="Barry K."/>
            <person name="Labutti K."/>
            <person name="Kuo R."/>
            <person name="Ohm R.A."/>
            <person name="Bhattacharya S.S."/>
            <person name="Shirouzu T."/>
            <person name="Yoshinaga Y."/>
            <person name="Martin F.M."/>
            <person name="Grigoriev I.V."/>
            <person name="Hibbett D.S."/>
        </authorList>
    </citation>
    <scope>NUCLEOTIDE SEQUENCE [LARGE SCALE GENOMIC DNA]</scope>
    <source>
        <strain evidence="8 9">L-15889</strain>
    </source>
</reference>
<keyword evidence="4 5" id="KW-0408">Iron</keyword>
<evidence type="ECO:0000256" key="2">
    <source>
        <dbReference type="ARBA" id="ARBA00022964"/>
    </source>
</evidence>
<dbReference type="GO" id="GO:0046872">
    <property type="term" value="F:metal ion binding"/>
    <property type="evidence" value="ECO:0007669"/>
    <property type="project" value="UniProtKB-KW"/>
</dbReference>
<keyword evidence="1 5" id="KW-0479">Metal-binding</keyword>
<dbReference type="GO" id="GO:0051213">
    <property type="term" value="F:dioxygenase activity"/>
    <property type="evidence" value="ECO:0007669"/>
    <property type="project" value="UniProtKB-KW"/>
</dbReference>
<dbReference type="Gene3D" id="2.60.120.590">
    <property type="entry name" value="Alpha-ketoglutarate-dependent dioxygenase AlkB-like"/>
    <property type="match status" value="1"/>
</dbReference>